<dbReference type="AlphaFoldDB" id="A0A0E9NER1"/>
<evidence type="ECO:0000256" key="2">
    <source>
        <dbReference type="ARBA" id="ARBA00023284"/>
    </source>
</evidence>
<dbReference type="PRINTS" id="PR00160">
    <property type="entry name" value="GLUTAREDOXIN"/>
</dbReference>
<dbReference type="GO" id="GO:0034599">
    <property type="term" value="P:cellular response to oxidative stress"/>
    <property type="evidence" value="ECO:0007669"/>
    <property type="project" value="TreeGrafter"/>
</dbReference>
<dbReference type="Gene3D" id="3.40.30.10">
    <property type="entry name" value="Glutaredoxin"/>
    <property type="match status" value="1"/>
</dbReference>
<dbReference type="STRING" id="698492.A0A0E9NER1"/>
<dbReference type="GO" id="GO:0005737">
    <property type="term" value="C:cytoplasm"/>
    <property type="evidence" value="ECO:0007669"/>
    <property type="project" value="TreeGrafter"/>
</dbReference>
<keyword evidence="5" id="KW-1185">Reference proteome</keyword>
<dbReference type="PANTHER" id="PTHR45694:SF18">
    <property type="entry name" value="GLUTAREDOXIN-1-RELATED"/>
    <property type="match status" value="1"/>
</dbReference>
<protein>
    <recommendedName>
        <fullName evidence="3">Glutaredoxin domain-containing protein</fullName>
    </recommendedName>
</protein>
<accession>A0A0E9NER1</accession>
<dbReference type="InterPro" id="IPR011767">
    <property type="entry name" value="GLR_AS"/>
</dbReference>
<dbReference type="PANTHER" id="PTHR45694">
    <property type="entry name" value="GLUTAREDOXIN 2"/>
    <property type="match status" value="1"/>
</dbReference>
<reference evidence="4 5" key="2">
    <citation type="journal article" date="2014" name="J. Gen. Appl. Microbiol.">
        <title>The early diverging ascomycetous budding yeast Saitoella complicata has three histone deacetylases belonging to the Clr6, Hos2, and Rpd3 lineages.</title>
        <authorList>
            <person name="Nishida H."/>
            <person name="Matsumoto T."/>
            <person name="Kondo S."/>
            <person name="Hamamoto M."/>
            <person name="Yoshikawa H."/>
        </authorList>
    </citation>
    <scope>NUCLEOTIDE SEQUENCE [LARGE SCALE GENOMIC DNA]</scope>
    <source>
        <strain evidence="4 5">NRRL Y-17804</strain>
    </source>
</reference>
<dbReference type="PROSITE" id="PS00195">
    <property type="entry name" value="GLUTAREDOXIN_1"/>
    <property type="match status" value="1"/>
</dbReference>
<reference evidence="4 5" key="3">
    <citation type="journal article" date="2015" name="Genome Announc.">
        <title>Draft Genome Sequence of the Archiascomycetous Yeast Saitoella complicata.</title>
        <authorList>
            <person name="Yamauchi K."/>
            <person name="Kondo S."/>
            <person name="Hamamoto M."/>
            <person name="Takahashi Y."/>
            <person name="Ogura Y."/>
            <person name="Hayashi T."/>
            <person name="Nishida H."/>
        </authorList>
    </citation>
    <scope>NUCLEOTIDE SEQUENCE [LARGE SCALE GENOMIC DNA]</scope>
    <source>
        <strain evidence="4 5">NRRL Y-17804</strain>
    </source>
</reference>
<dbReference type="GO" id="GO:0015038">
    <property type="term" value="F:glutathione disulfide oxidoreductase activity"/>
    <property type="evidence" value="ECO:0007669"/>
    <property type="project" value="TreeGrafter"/>
</dbReference>
<name>A0A0E9NER1_SAICN</name>
<comment type="caution">
    <text evidence="4">The sequence shown here is derived from an EMBL/GenBank/DDBJ whole genome shotgun (WGS) entry which is preliminary data.</text>
</comment>
<dbReference type="InterPro" id="IPR036249">
    <property type="entry name" value="Thioredoxin-like_sf"/>
</dbReference>
<evidence type="ECO:0000313" key="5">
    <source>
        <dbReference type="Proteomes" id="UP000033140"/>
    </source>
</evidence>
<dbReference type="InterPro" id="IPR014025">
    <property type="entry name" value="Glutaredoxin_subgr"/>
</dbReference>
<reference evidence="4 5" key="1">
    <citation type="journal article" date="2011" name="J. Gen. Appl. Microbiol.">
        <title>Draft genome sequencing of the enigmatic yeast Saitoella complicata.</title>
        <authorList>
            <person name="Nishida H."/>
            <person name="Hamamoto M."/>
            <person name="Sugiyama J."/>
        </authorList>
    </citation>
    <scope>NUCLEOTIDE SEQUENCE [LARGE SCALE GENOMIC DNA]</scope>
    <source>
        <strain evidence="4 5">NRRL Y-17804</strain>
    </source>
</reference>
<evidence type="ECO:0000259" key="3">
    <source>
        <dbReference type="Pfam" id="PF00462"/>
    </source>
</evidence>
<organism evidence="4 5">
    <name type="scientific">Saitoella complicata (strain BCRC 22490 / CBS 7301 / JCM 7358 / NBRC 10748 / NRRL Y-17804)</name>
    <dbReference type="NCBI Taxonomy" id="698492"/>
    <lineage>
        <taxon>Eukaryota</taxon>
        <taxon>Fungi</taxon>
        <taxon>Dikarya</taxon>
        <taxon>Ascomycota</taxon>
        <taxon>Taphrinomycotina</taxon>
        <taxon>Taphrinomycotina incertae sedis</taxon>
        <taxon>Saitoella</taxon>
    </lineage>
</organism>
<proteinExistence type="predicted"/>
<sequence length="147" mass="16379">MASAAKTLVEKLVKENAVVVFSKSYCPFCTKAKNLLVNKYAVFRAIELDLRDDGAAIQDYLKEKTNQSTVPNVFIGGKQVGGTLERFGQTRTVRQPFEALAAGRECVPAQTIRVEAALLILRYDTVREGHAMRKDTAVQGIKRYRNI</sequence>
<dbReference type="CDD" id="cd03419">
    <property type="entry name" value="GRX_GRXh_1_2_like"/>
    <property type="match status" value="1"/>
</dbReference>
<dbReference type="SUPFAM" id="SSF52833">
    <property type="entry name" value="Thioredoxin-like"/>
    <property type="match status" value="1"/>
</dbReference>
<dbReference type="PROSITE" id="PS51354">
    <property type="entry name" value="GLUTAREDOXIN_2"/>
    <property type="match status" value="1"/>
</dbReference>
<gene>
    <name evidence="4" type="ORF">G7K_2520-t1</name>
</gene>
<evidence type="ECO:0000313" key="4">
    <source>
        <dbReference type="EMBL" id="GAO48347.1"/>
    </source>
</evidence>
<keyword evidence="1" id="KW-1015">Disulfide bond</keyword>
<feature type="domain" description="Glutaredoxin" evidence="3">
    <location>
        <begin position="18"/>
        <end position="79"/>
    </location>
</feature>
<dbReference type="Pfam" id="PF00462">
    <property type="entry name" value="Glutaredoxin"/>
    <property type="match status" value="1"/>
</dbReference>
<dbReference type="EMBL" id="BACD03000014">
    <property type="protein sequence ID" value="GAO48347.1"/>
    <property type="molecule type" value="Genomic_DNA"/>
</dbReference>
<dbReference type="Proteomes" id="UP000033140">
    <property type="component" value="Unassembled WGS sequence"/>
</dbReference>
<dbReference type="InterPro" id="IPR002109">
    <property type="entry name" value="Glutaredoxin"/>
</dbReference>
<evidence type="ECO:0000256" key="1">
    <source>
        <dbReference type="ARBA" id="ARBA00023157"/>
    </source>
</evidence>
<keyword evidence="2" id="KW-0676">Redox-active center</keyword>